<dbReference type="Proteomes" id="UP001056120">
    <property type="component" value="Linkage Group LG04"/>
</dbReference>
<protein>
    <submittedName>
        <fullName evidence="1">Uncharacterized protein</fullName>
    </submittedName>
</protein>
<reference evidence="2" key="1">
    <citation type="journal article" date="2022" name="Mol. Ecol. Resour.">
        <title>The genomes of chicory, endive, great burdock and yacon provide insights into Asteraceae palaeo-polyploidization history and plant inulin production.</title>
        <authorList>
            <person name="Fan W."/>
            <person name="Wang S."/>
            <person name="Wang H."/>
            <person name="Wang A."/>
            <person name="Jiang F."/>
            <person name="Liu H."/>
            <person name="Zhao H."/>
            <person name="Xu D."/>
            <person name="Zhang Y."/>
        </authorList>
    </citation>
    <scope>NUCLEOTIDE SEQUENCE [LARGE SCALE GENOMIC DNA]</scope>
    <source>
        <strain evidence="2">cv. Yunnan</strain>
    </source>
</reference>
<sequence length="307" mass="33405">MDRTLLRGRSSFPYFSLVAFEAGGALQLLMVLLSAPLAGLLYYFVSESAGIQILIFATYAGMKVSDIESVGRAVLPKFYSSDLHPESWRVFSACGKRCVLTANPRIMIEGFLKEFLGVDLVLGTGIGTYKEFGDNQPEIGLGDRATDFPFMALCKESYIVPYNPELKPVPNEKLPKPIVFHDGRLVQKPTPLMAILTILWIPIGFLLACLRITAGALLPMPLVYYAFWALGVPIIVKGNPPQPVKKASGQAGVLFICSHRTLLDPFSSPPPSAAPSPRSPTPSLVSLRSSPRSRPSDYPVTGPRTPP</sequence>
<comment type="caution">
    <text evidence="1">The sequence shown here is derived from an EMBL/GenBank/DDBJ whole genome shotgun (WGS) entry which is preliminary data.</text>
</comment>
<evidence type="ECO:0000313" key="1">
    <source>
        <dbReference type="EMBL" id="KAI3817590.1"/>
    </source>
</evidence>
<keyword evidence="2" id="KW-1185">Reference proteome</keyword>
<gene>
    <name evidence="1" type="ORF">L1987_11385</name>
</gene>
<dbReference type="EMBL" id="CM042021">
    <property type="protein sequence ID" value="KAI3817590.1"/>
    <property type="molecule type" value="Genomic_DNA"/>
</dbReference>
<accession>A0ACB9JBD6</accession>
<evidence type="ECO:0000313" key="2">
    <source>
        <dbReference type="Proteomes" id="UP001056120"/>
    </source>
</evidence>
<reference evidence="1 2" key="2">
    <citation type="journal article" date="2022" name="Mol. Ecol. Resour.">
        <title>The genomes of chicory, endive, great burdock and yacon provide insights into Asteraceae paleo-polyploidization history and plant inulin production.</title>
        <authorList>
            <person name="Fan W."/>
            <person name="Wang S."/>
            <person name="Wang H."/>
            <person name="Wang A."/>
            <person name="Jiang F."/>
            <person name="Liu H."/>
            <person name="Zhao H."/>
            <person name="Xu D."/>
            <person name="Zhang Y."/>
        </authorList>
    </citation>
    <scope>NUCLEOTIDE SEQUENCE [LARGE SCALE GENOMIC DNA]</scope>
    <source>
        <strain evidence="2">cv. Yunnan</strain>
        <tissue evidence="1">Leaves</tissue>
    </source>
</reference>
<proteinExistence type="predicted"/>
<organism evidence="1 2">
    <name type="scientific">Smallanthus sonchifolius</name>
    <dbReference type="NCBI Taxonomy" id="185202"/>
    <lineage>
        <taxon>Eukaryota</taxon>
        <taxon>Viridiplantae</taxon>
        <taxon>Streptophyta</taxon>
        <taxon>Embryophyta</taxon>
        <taxon>Tracheophyta</taxon>
        <taxon>Spermatophyta</taxon>
        <taxon>Magnoliopsida</taxon>
        <taxon>eudicotyledons</taxon>
        <taxon>Gunneridae</taxon>
        <taxon>Pentapetalae</taxon>
        <taxon>asterids</taxon>
        <taxon>campanulids</taxon>
        <taxon>Asterales</taxon>
        <taxon>Asteraceae</taxon>
        <taxon>Asteroideae</taxon>
        <taxon>Heliantheae alliance</taxon>
        <taxon>Millerieae</taxon>
        <taxon>Smallanthus</taxon>
    </lineage>
</organism>
<name>A0ACB9JBD6_9ASTR</name>